<feature type="domain" description="Glycosyltransferase 2-like" evidence="1">
    <location>
        <begin position="9"/>
        <end position="131"/>
    </location>
</feature>
<dbReference type="EMBL" id="MWBQ01000218">
    <property type="protein sequence ID" value="OQA54325.1"/>
    <property type="molecule type" value="Genomic_DNA"/>
</dbReference>
<dbReference type="Proteomes" id="UP000485569">
    <property type="component" value="Unassembled WGS sequence"/>
</dbReference>
<dbReference type="InterPro" id="IPR029044">
    <property type="entry name" value="Nucleotide-diphossugar_trans"/>
</dbReference>
<dbReference type="GO" id="GO:0047267">
    <property type="term" value="F:undecaprenyl-phosphate mannosyltransferase activity"/>
    <property type="evidence" value="ECO:0007669"/>
    <property type="project" value="UniProtKB-EC"/>
</dbReference>
<keyword evidence="2" id="KW-0808">Transferase</keyword>
<protein>
    <submittedName>
        <fullName evidence="2">Undecaprenyl-phosphate mannosyltransferase</fullName>
        <ecNumber evidence="2">2.4.1.54</ecNumber>
    </submittedName>
</protein>
<organism evidence="2">
    <name type="scientific">Candidatus Atribacter allofermentans</name>
    <dbReference type="NCBI Taxonomy" id="1852833"/>
    <lineage>
        <taxon>Bacteria</taxon>
        <taxon>Pseudomonadati</taxon>
        <taxon>Atribacterota</taxon>
        <taxon>Atribacteria</taxon>
        <taxon>Atribacterales</taxon>
        <taxon>Atribacteraceae</taxon>
        <taxon>Atribacter</taxon>
    </lineage>
</organism>
<dbReference type="PANTHER" id="PTHR10859:SF91">
    <property type="entry name" value="DOLICHYL-PHOSPHATE BETA-GLUCOSYLTRANSFERASE"/>
    <property type="match status" value="1"/>
</dbReference>
<evidence type="ECO:0000313" key="2">
    <source>
        <dbReference type="EMBL" id="OQA54325.1"/>
    </source>
</evidence>
<dbReference type="PANTHER" id="PTHR10859">
    <property type="entry name" value="GLYCOSYL TRANSFERASE"/>
    <property type="match status" value="1"/>
</dbReference>
<accession>A0A1V5SIP0</accession>
<dbReference type="CDD" id="cd04179">
    <property type="entry name" value="DPM_DPG-synthase_like"/>
    <property type="match status" value="1"/>
</dbReference>
<dbReference type="InterPro" id="IPR001173">
    <property type="entry name" value="Glyco_trans_2-like"/>
</dbReference>
<dbReference type="SUPFAM" id="SSF53448">
    <property type="entry name" value="Nucleotide-diphospho-sugar transferases"/>
    <property type="match status" value="1"/>
</dbReference>
<keyword evidence="2" id="KW-0328">Glycosyltransferase</keyword>
<gene>
    <name evidence="2" type="ORF">BWY41_02153</name>
</gene>
<name>A0A1V5SIP0_9BACT</name>
<dbReference type="GO" id="GO:0006487">
    <property type="term" value="P:protein N-linked glycosylation"/>
    <property type="evidence" value="ECO:0007669"/>
    <property type="project" value="TreeGrafter"/>
</dbReference>
<evidence type="ECO:0000259" key="1">
    <source>
        <dbReference type="Pfam" id="PF00535"/>
    </source>
</evidence>
<sequence length="241" mass="27554">MLENQTITAIVPAYNEEPRLSQVLKVLKNVQFIDDVLVIDDGSRDGTAQVPSSMAVDVLRHNKNKGKGAALVSGIRNKSESDVYLFLDADLIHLNEKHLYELVKPIIKDSSIVMTIGVFKGGRGSTDLAQKVCPILNGQRAVRGTWIRRVKDFSWSRFGVEVFLTHFARDFGGQVEMVPLWGISHYHKEEKYGPFLGFYHRIKMYFEIIYAYLLYESRIKIKEIVVPDKSSEKKDEKYARV</sequence>
<dbReference type="AlphaFoldDB" id="A0A1V5SIP0"/>
<reference evidence="2" key="1">
    <citation type="submission" date="2017-02" db="EMBL/GenBank/DDBJ databases">
        <title>Delving into the versatile metabolic prowess of the omnipresent phylum Bacteroidetes.</title>
        <authorList>
            <person name="Nobu M.K."/>
            <person name="Mei R."/>
            <person name="Narihiro T."/>
            <person name="Kuroda K."/>
            <person name="Liu W.-T."/>
        </authorList>
    </citation>
    <scope>NUCLEOTIDE SEQUENCE</scope>
    <source>
        <strain evidence="2">ADurb.Bin276</strain>
    </source>
</reference>
<proteinExistence type="predicted"/>
<dbReference type="Gene3D" id="3.90.550.10">
    <property type="entry name" value="Spore Coat Polysaccharide Biosynthesis Protein SpsA, Chain A"/>
    <property type="match status" value="1"/>
</dbReference>
<dbReference type="EC" id="2.4.1.54" evidence="2"/>
<comment type="caution">
    <text evidence="2">The sequence shown here is derived from an EMBL/GenBank/DDBJ whole genome shotgun (WGS) entry which is preliminary data.</text>
</comment>
<dbReference type="Pfam" id="PF00535">
    <property type="entry name" value="Glycos_transf_2"/>
    <property type="match status" value="1"/>
</dbReference>